<dbReference type="EMBL" id="PKMF04000382">
    <property type="protein sequence ID" value="KAK7834733.1"/>
    <property type="molecule type" value="Genomic_DNA"/>
</dbReference>
<keyword evidence="2" id="KW-1185">Reference proteome</keyword>
<sequence>MSMTAANVSFLKTFLKATCVSESTKPYPADALIVHIKPITYFPLETLEESEEGSVSKTRRMEDIYLDDLKSKQHEDRNANEASNASSLQEHYYTICSFLRDGNNTTFNPHRAVKPCLNTEIDLGHKLKFASNF</sequence>
<evidence type="ECO:0000313" key="2">
    <source>
        <dbReference type="Proteomes" id="UP000237347"/>
    </source>
</evidence>
<name>A0AAW0K730_QUESU</name>
<comment type="caution">
    <text evidence="1">The sequence shown here is derived from an EMBL/GenBank/DDBJ whole genome shotgun (WGS) entry which is preliminary data.</text>
</comment>
<proteinExistence type="predicted"/>
<reference evidence="1 2" key="1">
    <citation type="journal article" date="2018" name="Sci. Data">
        <title>The draft genome sequence of cork oak.</title>
        <authorList>
            <person name="Ramos A.M."/>
            <person name="Usie A."/>
            <person name="Barbosa P."/>
            <person name="Barros P.M."/>
            <person name="Capote T."/>
            <person name="Chaves I."/>
            <person name="Simoes F."/>
            <person name="Abreu I."/>
            <person name="Carrasquinho I."/>
            <person name="Faro C."/>
            <person name="Guimaraes J.B."/>
            <person name="Mendonca D."/>
            <person name="Nobrega F."/>
            <person name="Rodrigues L."/>
            <person name="Saibo N.J.M."/>
            <person name="Varela M.C."/>
            <person name="Egas C."/>
            <person name="Matos J."/>
            <person name="Miguel C.M."/>
            <person name="Oliveira M.M."/>
            <person name="Ricardo C.P."/>
            <person name="Goncalves S."/>
        </authorList>
    </citation>
    <scope>NUCLEOTIDE SEQUENCE [LARGE SCALE GENOMIC DNA]</scope>
    <source>
        <strain evidence="2">cv. HL8</strain>
    </source>
</reference>
<protein>
    <submittedName>
        <fullName evidence="1">Uncharacterized protein</fullName>
    </submittedName>
</protein>
<dbReference type="Proteomes" id="UP000237347">
    <property type="component" value="Unassembled WGS sequence"/>
</dbReference>
<organism evidence="1 2">
    <name type="scientific">Quercus suber</name>
    <name type="common">Cork oak</name>
    <dbReference type="NCBI Taxonomy" id="58331"/>
    <lineage>
        <taxon>Eukaryota</taxon>
        <taxon>Viridiplantae</taxon>
        <taxon>Streptophyta</taxon>
        <taxon>Embryophyta</taxon>
        <taxon>Tracheophyta</taxon>
        <taxon>Spermatophyta</taxon>
        <taxon>Magnoliopsida</taxon>
        <taxon>eudicotyledons</taxon>
        <taxon>Gunneridae</taxon>
        <taxon>Pentapetalae</taxon>
        <taxon>rosids</taxon>
        <taxon>fabids</taxon>
        <taxon>Fagales</taxon>
        <taxon>Fagaceae</taxon>
        <taxon>Quercus</taxon>
    </lineage>
</organism>
<dbReference type="AlphaFoldDB" id="A0AAW0K730"/>
<gene>
    <name evidence="1" type="ORF">CFP56_024130</name>
</gene>
<evidence type="ECO:0000313" key="1">
    <source>
        <dbReference type="EMBL" id="KAK7834733.1"/>
    </source>
</evidence>
<accession>A0AAW0K730</accession>